<gene>
    <name evidence="2" type="ORF">F0A16_19455</name>
</gene>
<organism evidence="2 3">
    <name type="scientific">Salinicola corii</name>
    <dbReference type="NCBI Taxonomy" id="2606937"/>
    <lineage>
        <taxon>Bacteria</taxon>
        <taxon>Pseudomonadati</taxon>
        <taxon>Pseudomonadota</taxon>
        <taxon>Gammaproteobacteria</taxon>
        <taxon>Oceanospirillales</taxon>
        <taxon>Halomonadaceae</taxon>
        <taxon>Salinicola</taxon>
    </lineage>
</organism>
<feature type="chain" id="PRO_5024849828" description="Carboxypeptidase regulatory-like domain-containing protein" evidence="1">
    <location>
        <begin position="23"/>
        <end position="137"/>
    </location>
</feature>
<feature type="signal peptide" evidence="1">
    <location>
        <begin position="1"/>
        <end position="22"/>
    </location>
</feature>
<proteinExistence type="predicted"/>
<reference evidence="2 3" key="1">
    <citation type="submission" date="2019-08" db="EMBL/GenBank/DDBJ databases">
        <title>Bioinformatics analysis of the strain L3 and L5.</title>
        <authorList>
            <person name="Li X."/>
        </authorList>
    </citation>
    <scope>NUCLEOTIDE SEQUENCE [LARGE SCALE GENOMIC DNA]</scope>
    <source>
        <strain evidence="2 3">L3</strain>
    </source>
</reference>
<evidence type="ECO:0000313" key="2">
    <source>
        <dbReference type="EMBL" id="KAA0015749.1"/>
    </source>
</evidence>
<evidence type="ECO:0008006" key="4">
    <source>
        <dbReference type="Google" id="ProtNLM"/>
    </source>
</evidence>
<dbReference type="Gene3D" id="2.60.120.380">
    <property type="match status" value="1"/>
</dbReference>
<name>A0A640W7U6_9GAMM</name>
<dbReference type="Proteomes" id="UP000466024">
    <property type="component" value="Unassembled WGS sequence"/>
</dbReference>
<sequence length="137" mass="14594">MNRGIQALTLALAVAITAPAFAAPGHQDTANKILQEGISSTQQLASTSVRYQVPVDRAGKLYLSSEHLASDSGQSMAIEAALYNSADQLLASDTDNSGHFMITEDVTPGQYYLEIKGSALGSVNESNSRYNIHMGFE</sequence>
<evidence type="ECO:0000313" key="3">
    <source>
        <dbReference type="Proteomes" id="UP000466024"/>
    </source>
</evidence>
<comment type="caution">
    <text evidence="2">The sequence shown here is derived from an EMBL/GenBank/DDBJ whole genome shotgun (WGS) entry which is preliminary data.</text>
</comment>
<evidence type="ECO:0000256" key="1">
    <source>
        <dbReference type="SAM" id="SignalP"/>
    </source>
</evidence>
<dbReference type="RefSeq" id="WP_149437372.1">
    <property type="nucleotide sequence ID" value="NZ_VTPX01000017.1"/>
</dbReference>
<dbReference type="AlphaFoldDB" id="A0A640W7U6"/>
<keyword evidence="1" id="KW-0732">Signal</keyword>
<protein>
    <recommendedName>
        <fullName evidence="4">Carboxypeptidase regulatory-like domain-containing protein</fullName>
    </recommendedName>
</protein>
<dbReference type="EMBL" id="VTPX01000017">
    <property type="protein sequence ID" value="KAA0015749.1"/>
    <property type="molecule type" value="Genomic_DNA"/>
</dbReference>
<keyword evidence="3" id="KW-1185">Reference proteome</keyword>
<accession>A0A640W7U6</accession>